<dbReference type="EMBL" id="JBEDUW010000006">
    <property type="protein sequence ID" value="KAK9922020.1"/>
    <property type="molecule type" value="Genomic_DNA"/>
</dbReference>
<name>A0AAW1WFC0_RUBAR</name>
<feature type="region of interest" description="Disordered" evidence="1">
    <location>
        <begin position="1"/>
        <end position="41"/>
    </location>
</feature>
<dbReference type="AlphaFoldDB" id="A0AAW1WFC0"/>
<comment type="caution">
    <text evidence="2">The sequence shown here is derived from an EMBL/GenBank/DDBJ whole genome shotgun (WGS) entry which is preliminary data.</text>
</comment>
<protein>
    <submittedName>
        <fullName evidence="2">Uncharacterized protein</fullName>
    </submittedName>
</protein>
<feature type="compositionally biased region" description="Basic residues" evidence="1">
    <location>
        <begin position="1"/>
        <end position="13"/>
    </location>
</feature>
<gene>
    <name evidence="2" type="ORF">M0R45_030502</name>
</gene>
<dbReference type="Proteomes" id="UP001457282">
    <property type="component" value="Unassembled WGS sequence"/>
</dbReference>
<organism evidence="2 3">
    <name type="scientific">Rubus argutus</name>
    <name type="common">Southern blackberry</name>
    <dbReference type="NCBI Taxonomy" id="59490"/>
    <lineage>
        <taxon>Eukaryota</taxon>
        <taxon>Viridiplantae</taxon>
        <taxon>Streptophyta</taxon>
        <taxon>Embryophyta</taxon>
        <taxon>Tracheophyta</taxon>
        <taxon>Spermatophyta</taxon>
        <taxon>Magnoliopsida</taxon>
        <taxon>eudicotyledons</taxon>
        <taxon>Gunneridae</taxon>
        <taxon>Pentapetalae</taxon>
        <taxon>rosids</taxon>
        <taxon>fabids</taxon>
        <taxon>Rosales</taxon>
        <taxon>Rosaceae</taxon>
        <taxon>Rosoideae</taxon>
        <taxon>Rosoideae incertae sedis</taxon>
        <taxon>Rubus</taxon>
    </lineage>
</organism>
<evidence type="ECO:0000313" key="3">
    <source>
        <dbReference type="Proteomes" id="UP001457282"/>
    </source>
</evidence>
<reference evidence="2 3" key="1">
    <citation type="journal article" date="2023" name="G3 (Bethesda)">
        <title>A chromosome-length genome assembly and annotation of blackberry (Rubus argutus, cv. 'Hillquist').</title>
        <authorList>
            <person name="Bruna T."/>
            <person name="Aryal R."/>
            <person name="Dudchenko O."/>
            <person name="Sargent D.J."/>
            <person name="Mead D."/>
            <person name="Buti M."/>
            <person name="Cavallini A."/>
            <person name="Hytonen T."/>
            <person name="Andres J."/>
            <person name="Pham M."/>
            <person name="Weisz D."/>
            <person name="Mascagni F."/>
            <person name="Usai G."/>
            <person name="Natali L."/>
            <person name="Bassil N."/>
            <person name="Fernandez G.E."/>
            <person name="Lomsadze A."/>
            <person name="Armour M."/>
            <person name="Olukolu B."/>
            <person name="Poorten T."/>
            <person name="Britton C."/>
            <person name="Davik J."/>
            <person name="Ashrafi H."/>
            <person name="Aiden E.L."/>
            <person name="Borodovsky M."/>
            <person name="Worthington M."/>
        </authorList>
    </citation>
    <scope>NUCLEOTIDE SEQUENCE [LARGE SCALE GENOMIC DNA]</scope>
    <source>
        <strain evidence="2">PI 553951</strain>
    </source>
</reference>
<evidence type="ECO:0000256" key="1">
    <source>
        <dbReference type="SAM" id="MobiDB-lite"/>
    </source>
</evidence>
<proteinExistence type="predicted"/>
<keyword evidence="3" id="KW-1185">Reference proteome</keyword>
<accession>A0AAW1WFC0</accession>
<sequence>MRYRNKLGRFSRKPKSETLSKNLFGSPGSSTSSVKMEGPHEIEQENQNNVLNLLPPPPPPARTLQTYLHPARNTIPSCILLPPNMPNIDFRPGMVQILPEFHGLENENPYVHVISQPQVAAVGNFQRPYNSYPEAYNQAPRNQPNFRWRNEPNPQPYGDGECEFVYFIGTLMHEQFVKSARSE</sequence>
<feature type="compositionally biased region" description="Polar residues" evidence="1">
    <location>
        <begin position="17"/>
        <end position="34"/>
    </location>
</feature>
<evidence type="ECO:0000313" key="2">
    <source>
        <dbReference type="EMBL" id="KAK9922020.1"/>
    </source>
</evidence>